<keyword evidence="4" id="KW-1185">Reference proteome</keyword>
<feature type="domain" description="DnaJ-related protein N-terminal" evidence="2">
    <location>
        <begin position="28"/>
        <end position="149"/>
    </location>
</feature>
<evidence type="ECO:0000313" key="3">
    <source>
        <dbReference type="EMBL" id="MDO3722531.1"/>
    </source>
</evidence>
<gene>
    <name evidence="3" type="ORF">QVZ43_12440</name>
</gene>
<dbReference type="Pfam" id="PF12339">
    <property type="entry name" value="DNAJ_related"/>
    <property type="match status" value="1"/>
</dbReference>
<reference evidence="3" key="1">
    <citation type="submission" date="2023-07" db="EMBL/GenBank/DDBJ databases">
        <title>Marinobacter sp. chi1 genome sequencing and assembly.</title>
        <authorList>
            <person name="Park S."/>
        </authorList>
    </citation>
    <scope>NUCLEOTIDE SEQUENCE</scope>
    <source>
        <strain evidence="3">Chi1</strain>
    </source>
</reference>
<dbReference type="RefSeq" id="WP_302910186.1">
    <property type="nucleotide sequence ID" value="NZ_JAUMIS010000002.1"/>
</dbReference>
<dbReference type="InterPro" id="IPR036869">
    <property type="entry name" value="J_dom_sf"/>
</dbReference>
<proteinExistence type="predicted"/>
<accession>A0ABT8W2X8</accession>
<name>A0ABT8W2X8_9GAMM</name>
<dbReference type="EMBL" id="JAUMIS010000002">
    <property type="protein sequence ID" value="MDO3722531.1"/>
    <property type="molecule type" value="Genomic_DNA"/>
</dbReference>
<evidence type="ECO:0000313" key="4">
    <source>
        <dbReference type="Proteomes" id="UP001168640"/>
    </source>
</evidence>
<protein>
    <submittedName>
        <fullName evidence="3">DNA-J related domain-containing protein</fullName>
    </submittedName>
</protein>
<dbReference type="SUPFAM" id="SSF46565">
    <property type="entry name" value="Chaperone J-domain"/>
    <property type="match status" value="1"/>
</dbReference>
<organism evidence="3 4">
    <name type="scientific">Marinobacter suaedae</name>
    <dbReference type="NCBI Taxonomy" id="3057675"/>
    <lineage>
        <taxon>Bacteria</taxon>
        <taxon>Pseudomonadati</taxon>
        <taxon>Pseudomonadota</taxon>
        <taxon>Gammaproteobacteria</taxon>
        <taxon>Pseudomonadales</taxon>
        <taxon>Marinobacteraceae</taxon>
        <taxon>Marinobacter</taxon>
    </lineage>
</organism>
<dbReference type="Proteomes" id="UP001168640">
    <property type="component" value="Unassembled WGS sequence"/>
</dbReference>
<comment type="caution">
    <text evidence="3">The sequence shown here is derived from an EMBL/GenBank/DDBJ whole genome shotgun (WGS) entry which is preliminary data.</text>
</comment>
<dbReference type="InterPro" id="IPR021059">
    <property type="entry name" value="DnaJ-related_N"/>
</dbReference>
<keyword evidence="1" id="KW-0143">Chaperone</keyword>
<evidence type="ECO:0000256" key="1">
    <source>
        <dbReference type="ARBA" id="ARBA00023186"/>
    </source>
</evidence>
<dbReference type="Gene3D" id="1.10.287.110">
    <property type="entry name" value="DnaJ domain"/>
    <property type="match status" value="1"/>
</dbReference>
<sequence length="221" mass="24955">MNHPSPSARRRNDVPGAYHQALEQRILHLMVAVEHELRLAPDGMSELHLLKALQNPPWELFGSIQFSEPEKLYPVHFLLFHVLFRLRDQLADSDMSLSISALNISLSAQPMVSGDGLPDATDKLREFYLDLSHYQLGDSVIQQMMDDFLAGRTGRKPAEGDLKHASAVLNFEGIPTSFSEVKHRFRRAVMQAHPDRGGDTGEIQRLNEAFSVFKTHFNRGS</sequence>
<evidence type="ECO:0000259" key="2">
    <source>
        <dbReference type="Pfam" id="PF12339"/>
    </source>
</evidence>